<evidence type="ECO:0000313" key="3">
    <source>
        <dbReference type="EMBL" id="MVX62060.1"/>
    </source>
</evidence>
<feature type="region of interest" description="Disordered" evidence="1">
    <location>
        <begin position="95"/>
        <end position="115"/>
    </location>
</feature>
<keyword evidence="4" id="KW-1185">Reference proteome</keyword>
<accession>A0A6N8JT70</accession>
<name>A0A6N8JT70_9ACTN</name>
<evidence type="ECO:0000313" key="4">
    <source>
        <dbReference type="Proteomes" id="UP000463388"/>
    </source>
</evidence>
<dbReference type="InterPro" id="IPR043502">
    <property type="entry name" value="DNA/RNA_pol_sf"/>
</dbReference>
<gene>
    <name evidence="3" type="ORF">GKZ27_11470</name>
</gene>
<organism evidence="3 4">
    <name type="scientific">Adlercreutzia mucosicola</name>
    <dbReference type="NCBI Taxonomy" id="580026"/>
    <lineage>
        <taxon>Bacteria</taxon>
        <taxon>Bacillati</taxon>
        <taxon>Actinomycetota</taxon>
        <taxon>Coriobacteriia</taxon>
        <taxon>Eggerthellales</taxon>
        <taxon>Eggerthellaceae</taxon>
        <taxon>Adlercreutzia</taxon>
    </lineage>
</organism>
<comment type="caution">
    <text evidence="3">The sequence shown here is derived from an EMBL/GenBank/DDBJ whole genome shotgun (WGS) entry which is preliminary data.</text>
</comment>
<reference evidence="3 4" key="1">
    <citation type="submission" date="2019-12" db="EMBL/GenBank/DDBJ databases">
        <title>Microbes associate with the intestines of laboratory mice.</title>
        <authorList>
            <person name="Navarre W."/>
            <person name="Wong E."/>
        </authorList>
    </citation>
    <scope>NUCLEOTIDE SEQUENCE [LARGE SCALE GENOMIC DNA]</scope>
    <source>
        <strain evidence="3 4">NM66_B29</strain>
    </source>
</reference>
<dbReference type="Proteomes" id="UP000463388">
    <property type="component" value="Unassembled WGS sequence"/>
</dbReference>
<protein>
    <recommendedName>
        <fullName evidence="2">Reverse transcriptase domain-containing protein</fullName>
    </recommendedName>
</protein>
<feature type="domain" description="Reverse transcriptase" evidence="2">
    <location>
        <begin position="193"/>
        <end position="384"/>
    </location>
</feature>
<evidence type="ECO:0000259" key="2">
    <source>
        <dbReference type="Pfam" id="PF00078"/>
    </source>
</evidence>
<dbReference type="AlphaFoldDB" id="A0A6N8JT70"/>
<dbReference type="InterPro" id="IPR000477">
    <property type="entry name" value="RT_dom"/>
</dbReference>
<feature type="region of interest" description="Disordered" evidence="1">
    <location>
        <begin position="15"/>
        <end position="36"/>
    </location>
</feature>
<sequence>MAWFPDSVHGRLSNRLAANTDERTEGGGIPSAAADKPWVPTAVGERCLHGGAAVPERPFMPSCQGRPDTAGSSVPGLPAGPYENAAAFGRPVRSRGGMALRSEERRERRYRRRRMSREARRRDAILAAGGLDAALSLRSLVDASHHCQRGVAWKRNVQGFCLNRVLQCARLHQMWLSGAYAPGEAKRFTVSERGKTRSISAVPFRDRVVQRALCDTVLVPLVRRTLIYDNGASLKGKGTSFSLDRLERHLREHYRRHGAVGGILLFDFSKFFESIDVNKLVAMMDGALGYPPLVRFVELFLRSEERGLGLGNQTSQTGAIFYPSGIDHWVKETWRVRGYGRYMDDGYALFADWDEMKRFAIAFQKQCAALGIAVNPRKFRMVPATAPFVFLKTRFQLDERGRVHRRVCAEGLKREKRRLRKFRSMIGEGRISYGDAARSYASWRGTLARGDAAGFLQCKMDRYFYAVFGVPWRECLACQ</sequence>
<evidence type="ECO:0000256" key="1">
    <source>
        <dbReference type="SAM" id="MobiDB-lite"/>
    </source>
</evidence>
<dbReference type="SUPFAM" id="SSF56672">
    <property type="entry name" value="DNA/RNA polymerases"/>
    <property type="match status" value="1"/>
</dbReference>
<dbReference type="Pfam" id="PF00078">
    <property type="entry name" value="RVT_1"/>
    <property type="match status" value="1"/>
</dbReference>
<dbReference type="EMBL" id="WSRR01000053">
    <property type="protein sequence ID" value="MVX62060.1"/>
    <property type="molecule type" value="Genomic_DNA"/>
</dbReference>
<proteinExistence type="predicted"/>